<dbReference type="AlphaFoldDB" id="A0A9W7VY87"/>
<keyword evidence="3" id="KW-1185">Reference proteome</keyword>
<feature type="region of interest" description="Disordered" evidence="1">
    <location>
        <begin position="57"/>
        <end position="83"/>
    </location>
</feature>
<comment type="caution">
    <text evidence="2">The sequence shown here is derived from an EMBL/GenBank/DDBJ whole genome shotgun (WGS) entry which is preliminary data.</text>
</comment>
<accession>A0A9W7VY87</accession>
<evidence type="ECO:0000313" key="2">
    <source>
        <dbReference type="EMBL" id="KAH9809536.1"/>
    </source>
</evidence>
<protein>
    <submittedName>
        <fullName evidence="2">Uncharacterized protein</fullName>
    </submittedName>
</protein>
<dbReference type="Proteomes" id="UP001138500">
    <property type="component" value="Unassembled WGS sequence"/>
</dbReference>
<reference evidence="2 3" key="2">
    <citation type="journal article" date="2021" name="Curr. Genet.">
        <title>Genetic response to nitrogen starvation in the aggressive Eucalyptus foliar pathogen Teratosphaeria destructans.</title>
        <authorList>
            <person name="Havenga M."/>
            <person name="Wingfield B.D."/>
            <person name="Wingfield M.J."/>
            <person name="Dreyer L.L."/>
            <person name="Roets F."/>
            <person name="Aylward J."/>
        </authorList>
    </citation>
    <scope>NUCLEOTIDE SEQUENCE [LARGE SCALE GENOMIC DNA]</scope>
    <source>
        <strain evidence="2">CMW44962</strain>
    </source>
</reference>
<evidence type="ECO:0000256" key="1">
    <source>
        <dbReference type="SAM" id="MobiDB-lite"/>
    </source>
</evidence>
<gene>
    <name evidence="2" type="ORF">Tdes44962_MAKER06144</name>
</gene>
<proteinExistence type="predicted"/>
<feature type="region of interest" description="Disordered" evidence="1">
    <location>
        <begin position="1"/>
        <end position="43"/>
    </location>
</feature>
<dbReference type="EMBL" id="RIBY02002556">
    <property type="protein sequence ID" value="KAH9809536.1"/>
    <property type="molecule type" value="Genomic_DNA"/>
</dbReference>
<organism evidence="2 3">
    <name type="scientific">Teratosphaeria destructans</name>
    <dbReference type="NCBI Taxonomy" id="418781"/>
    <lineage>
        <taxon>Eukaryota</taxon>
        <taxon>Fungi</taxon>
        <taxon>Dikarya</taxon>
        <taxon>Ascomycota</taxon>
        <taxon>Pezizomycotina</taxon>
        <taxon>Dothideomycetes</taxon>
        <taxon>Dothideomycetidae</taxon>
        <taxon>Mycosphaerellales</taxon>
        <taxon>Teratosphaeriaceae</taxon>
        <taxon>Teratosphaeria</taxon>
    </lineage>
</organism>
<sequence length="120" mass="12886">MQLIRIQPRRLRPDIPPRPRRTQQIRDRRVEESPPLRAGGDDAEVLVRVEQLQAGRDGGLEDAGDEGVAQATGAEAGAEVRDQGVWGVAADEEGVVGGEEGFQGWETGVGREGCVGFVVD</sequence>
<feature type="compositionally biased region" description="Basic and acidic residues" evidence="1">
    <location>
        <begin position="24"/>
        <end position="34"/>
    </location>
</feature>
<reference evidence="2 3" key="1">
    <citation type="journal article" date="2018" name="IMA Fungus">
        <title>IMA Genome-F 10: Nine draft genome sequences of Claviceps purpurea s.lat., including C. arundinis, C. humidiphila, and C. cf. spartinae, pseudomolecules for the pitch canker pathogen Fusarium circinatum, draft genome of Davidsoniella eucalypti, Grosmannia galeiformis, Quambalaria eucalypti, and Teratosphaeria destructans.</title>
        <authorList>
            <person name="Wingfield B.D."/>
            <person name="Liu M."/>
            <person name="Nguyen H.D."/>
            <person name="Lane F.A."/>
            <person name="Morgan S.W."/>
            <person name="De Vos L."/>
            <person name="Wilken P.M."/>
            <person name="Duong T.A."/>
            <person name="Aylward J."/>
            <person name="Coetzee M.P."/>
            <person name="Dadej K."/>
            <person name="De Beer Z.W."/>
            <person name="Findlay W."/>
            <person name="Havenga M."/>
            <person name="Kolarik M."/>
            <person name="Menzies J.G."/>
            <person name="Naidoo K."/>
            <person name="Pochopski O."/>
            <person name="Shoukouhi P."/>
            <person name="Santana Q.C."/>
            <person name="Seifert K.A."/>
            <person name="Soal N."/>
            <person name="Steenkamp E.T."/>
            <person name="Tatham C.T."/>
            <person name="van der Nest M.A."/>
            <person name="Wingfield M.J."/>
        </authorList>
    </citation>
    <scope>NUCLEOTIDE SEQUENCE [LARGE SCALE GENOMIC DNA]</scope>
    <source>
        <strain evidence="2">CMW44962</strain>
    </source>
</reference>
<name>A0A9W7VY87_9PEZI</name>
<evidence type="ECO:0000313" key="3">
    <source>
        <dbReference type="Proteomes" id="UP001138500"/>
    </source>
</evidence>